<name>A0A5J4NR40_9TREM</name>
<dbReference type="InterPro" id="IPR055213">
    <property type="entry name" value="IML1_double_psi_beta_barrel"/>
</dbReference>
<dbReference type="Pfam" id="PF23013">
    <property type="entry name" value="IML1_N"/>
    <property type="match status" value="1"/>
</dbReference>
<keyword evidence="4" id="KW-1185">Reference proteome</keyword>
<feature type="region of interest" description="Disordered" evidence="1">
    <location>
        <begin position="363"/>
        <end position="386"/>
    </location>
</feature>
<dbReference type="PANTHER" id="PTHR13179:SF8">
    <property type="entry name" value="GATOR COMPLEX PROTEIN DEPDC5"/>
    <property type="match status" value="1"/>
</dbReference>
<dbReference type="PANTHER" id="PTHR13179">
    <property type="entry name" value="DEP DOMAIN CONTAINING PROTEIN 5"/>
    <property type="match status" value="1"/>
</dbReference>
<dbReference type="InterPro" id="IPR027244">
    <property type="entry name" value="IML1"/>
</dbReference>
<reference evidence="3 4" key="1">
    <citation type="journal article" date="2019" name="Gigascience">
        <title>Whole-genome sequence of the oriental lung fluke Paragonimus westermani.</title>
        <authorList>
            <person name="Oey H."/>
            <person name="Zakrzewski M."/>
            <person name="Narain K."/>
            <person name="Devi K.R."/>
            <person name="Agatsuma T."/>
            <person name="Nawaratna S."/>
            <person name="Gobert G.N."/>
            <person name="Jones M.K."/>
            <person name="Ragan M.A."/>
            <person name="McManus D.P."/>
            <person name="Krause L."/>
        </authorList>
    </citation>
    <scope>NUCLEOTIDE SEQUENCE [LARGE SCALE GENOMIC DNA]</scope>
    <source>
        <strain evidence="3 4">IND2009</strain>
    </source>
</reference>
<proteinExistence type="predicted"/>
<feature type="compositionally biased region" description="Polar residues" evidence="1">
    <location>
        <begin position="296"/>
        <end position="305"/>
    </location>
</feature>
<feature type="compositionally biased region" description="Polar residues" evidence="1">
    <location>
        <begin position="827"/>
        <end position="846"/>
    </location>
</feature>
<sequence length="994" mass="109496">MIAPQKFKLQHHQTHDVRGIVGSKEHTVIEFDQPDVLLSSRGTHGISAGDVIEVYHPEDPHHALFLVPYLRDDVQLRDVISIEHSIAQTFKLQPHKIVCVQVVDKESVTLDLVELYIRDQYFSRSDSYRFIQQLVVPVTMKSTDAGQMAAASRCSEDFTCTVIGPHQLVKRHPLPVHRILYPPYCNSSQAELFGSANQADQLASRSSDDDGALGMQQRFPQKQQYSAQGIPNAIMAAISTAKVVAKANRATRRPTHSSESDISSVGELNWNETLHRFSVALPRSDHLNTEPGKSINCKTSSQPMRTNSVHNRTIATVASLPSVREHQVEIISSEPTQNILQMQLVDPVVTEVHHRNDSFCSDADGSVSTASSVGSGANRDLPSQKTRHSNFRSHANLWHCQRPLSLTGPECHQNQYLKHLSGSLLSHVTPLGQTHRRGSLSQSTQSGCVSVVRPSLKTASSRQRTLSTFYPGRFQKTCEFTGNASFLAVTAGRRRWIFVRPRDEHGNPIVTHRILSGSCSWDFVNQTEVANSLCSVWAAYFNLLRTRRNNSAPGGPFVPTGNLTLAGFDSARCLGVPMMSASVAPTDRGWPTGVYAGRILPKPLPKSDGLAPAPQEFDSSSGTCPSDVQRLLQCVEIFNNRTPSLAHFTSDCKMDDPTTAFLKNTLELVGVDWKSVSIPATLPVHTDFFPDNTSLKSETYVLHDYRVVVTGLPAHEWESTLDIVCLYKLQKMGSPHQFIVLDATVLIVFFCSFVRDPGLLYCRRQLTVREVFYEMLLQRLSHGFQLCEKPPCLPTSSSSTGLDHHCASTVGSPGSTLLCTSGNGTAVTSLSPPGTTRPSANKSNPRLSLEQRGSRTSGNSNSSYFARKQLQQQQTSLDPSRSINRRKQSRNSPNLPISLLNSNNPRGGQLANTTVRIVGIGLIPSGPPRSSAPLSRSTNRPGPRTQSVTPSAHDKLLFPHKVGAVDDTVLGRRSRHCESHQSFLKDNDRSRLQP</sequence>
<comment type="caution">
    <text evidence="3">The sequence shown here is derived from an EMBL/GenBank/DDBJ whole genome shotgun (WGS) entry which is preliminary data.</text>
</comment>
<dbReference type="GO" id="GO:0010508">
    <property type="term" value="P:positive regulation of autophagy"/>
    <property type="evidence" value="ECO:0007669"/>
    <property type="project" value="TreeGrafter"/>
</dbReference>
<dbReference type="GO" id="GO:1990130">
    <property type="term" value="C:GATOR1 complex"/>
    <property type="evidence" value="ECO:0007669"/>
    <property type="project" value="TreeGrafter"/>
</dbReference>
<dbReference type="GO" id="GO:1904262">
    <property type="term" value="P:negative regulation of TORC1 signaling"/>
    <property type="evidence" value="ECO:0007669"/>
    <property type="project" value="TreeGrafter"/>
</dbReference>
<organism evidence="3 4">
    <name type="scientific">Paragonimus westermani</name>
    <dbReference type="NCBI Taxonomy" id="34504"/>
    <lineage>
        <taxon>Eukaryota</taxon>
        <taxon>Metazoa</taxon>
        <taxon>Spiralia</taxon>
        <taxon>Lophotrochozoa</taxon>
        <taxon>Platyhelminthes</taxon>
        <taxon>Trematoda</taxon>
        <taxon>Digenea</taxon>
        <taxon>Plagiorchiida</taxon>
        <taxon>Troglotremata</taxon>
        <taxon>Troglotrematidae</taxon>
        <taxon>Paragonimus</taxon>
    </lineage>
</organism>
<dbReference type="EMBL" id="QNGE01001259">
    <property type="protein sequence ID" value="KAA3678001.1"/>
    <property type="molecule type" value="Genomic_DNA"/>
</dbReference>
<feature type="compositionally biased region" description="Basic and acidic residues" evidence="1">
    <location>
        <begin position="976"/>
        <end position="994"/>
    </location>
</feature>
<feature type="compositionally biased region" description="Low complexity" evidence="1">
    <location>
        <begin position="891"/>
        <end position="905"/>
    </location>
</feature>
<evidence type="ECO:0000313" key="4">
    <source>
        <dbReference type="Proteomes" id="UP000324629"/>
    </source>
</evidence>
<dbReference type="Proteomes" id="UP000324629">
    <property type="component" value="Unassembled WGS sequence"/>
</dbReference>
<gene>
    <name evidence="3" type="ORF">DEA37_0003417</name>
</gene>
<feature type="region of interest" description="Disordered" evidence="1">
    <location>
        <begin position="921"/>
        <end position="957"/>
    </location>
</feature>
<evidence type="ECO:0000259" key="2">
    <source>
        <dbReference type="Pfam" id="PF23013"/>
    </source>
</evidence>
<feature type="region of interest" description="Disordered" evidence="1">
    <location>
        <begin position="973"/>
        <end position="994"/>
    </location>
</feature>
<feature type="domain" description="IML1 N-terminal double psi beta-barrel" evidence="2">
    <location>
        <begin position="30"/>
        <end position="102"/>
    </location>
</feature>
<dbReference type="GO" id="GO:0005096">
    <property type="term" value="F:GTPase activator activity"/>
    <property type="evidence" value="ECO:0007669"/>
    <property type="project" value="InterPro"/>
</dbReference>
<accession>A0A5J4NR40</accession>
<feature type="compositionally biased region" description="Low complexity" evidence="1">
    <location>
        <begin position="363"/>
        <end position="377"/>
    </location>
</feature>
<feature type="compositionally biased region" description="Polar residues" evidence="1">
    <location>
        <begin position="869"/>
        <end position="882"/>
    </location>
</feature>
<feature type="compositionally biased region" description="Low complexity" evidence="1">
    <location>
        <begin position="854"/>
        <end position="863"/>
    </location>
</feature>
<feature type="compositionally biased region" description="Polar residues" evidence="1">
    <location>
        <begin position="932"/>
        <end position="950"/>
    </location>
</feature>
<evidence type="ECO:0000313" key="3">
    <source>
        <dbReference type="EMBL" id="KAA3678001.1"/>
    </source>
</evidence>
<dbReference type="AlphaFoldDB" id="A0A5J4NR40"/>
<feature type="region of interest" description="Disordered" evidence="1">
    <location>
        <begin position="827"/>
        <end position="908"/>
    </location>
</feature>
<feature type="region of interest" description="Disordered" evidence="1">
    <location>
        <begin position="285"/>
        <end position="305"/>
    </location>
</feature>
<protein>
    <recommendedName>
        <fullName evidence="2">IML1 N-terminal double psi beta-barrel domain-containing protein</fullName>
    </recommendedName>
</protein>
<evidence type="ECO:0000256" key="1">
    <source>
        <dbReference type="SAM" id="MobiDB-lite"/>
    </source>
</evidence>